<keyword evidence="2" id="KW-1185">Reference proteome</keyword>
<dbReference type="EMBL" id="SRLO01000825">
    <property type="protein sequence ID" value="TNN45781.1"/>
    <property type="molecule type" value="Genomic_DNA"/>
</dbReference>
<proteinExistence type="predicted"/>
<protein>
    <submittedName>
        <fullName evidence="1">Uncharacterized protein</fullName>
    </submittedName>
</protein>
<dbReference type="AlphaFoldDB" id="A0A4Z2FXR8"/>
<evidence type="ECO:0000313" key="1">
    <source>
        <dbReference type="EMBL" id="TNN45781.1"/>
    </source>
</evidence>
<organism evidence="1 2">
    <name type="scientific">Liparis tanakae</name>
    <name type="common">Tanaka's snailfish</name>
    <dbReference type="NCBI Taxonomy" id="230148"/>
    <lineage>
        <taxon>Eukaryota</taxon>
        <taxon>Metazoa</taxon>
        <taxon>Chordata</taxon>
        <taxon>Craniata</taxon>
        <taxon>Vertebrata</taxon>
        <taxon>Euteleostomi</taxon>
        <taxon>Actinopterygii</taxon>
        <taxon>Neopterygii</taxon>
        <taxon>Teleostei</taxon>
        <taxon>Neoteleostei</taxon>
        <taxon>Acanthomorphata</taxon>
        <taxon>Eupercaria</taxon>
        <taxon>Perciformes</taxon>
        <taxon>Cottioidei</taxon>
        <taxon>Cottales</taxon>
        <taxon>Liparidae</taxon>
        <taxon>Liparis</taxon>
    </lineage>
</organism>
<accession>A0A4Z2FXR8</accession>
<gene>
    <name evidence="1" type="ORF">EYF80_044024</name>
</gene>
<name>A0A4Z2FXR8_9TELE</name>
<dbReference type="Proteomes" id="UP000314294">
    <property type="component" value="Unassembled WGS sequence"/>
</dbReference>
<sequence>MSSNYPEPTNDPAPFPYPLVYTDSQILMLIQDNAIHGNGFLRKEKRRSAGVYSGFRRSSFSLKVGGA</sequence>
<evidence type="ECO:0000313" key="2">
    <source>
        <dbReference type="Proteomes" id="UP000314294"/>
    </source>
</evidence>
<comment type="caution">
    <text evidence="1">The sequence shown here is derived from an EMBL/GenBank/DDBJ whole genome shotgun (WGS) entry which is preliminary data.</text>
</comment>
<reference evidence="1 2" key="1">
    <citation type="submission" date="2019-03" db="EMBL/GenBank/DDBJ databases">
        <title>First draft genome of Liparis tanakae, snailfish: a comprehensive survey of snailfish specific genes.</title>
        <authorList>
            <person name="Kim W."/>
            <person name="Song I."/>
            <person name="Jeong J.-H."/>
            <person name="Kim D."/>
            <person name="Kim S."/>
            <person name="Ryu S."/>
            <person name="Song J.Y."/>
            <person name="Lee S.K."/>
        </authorList>
    </citation>
    <scope>NUCLEOTIDE SEQUENCE [LARGE SCALE GENOMIC DNA]</scope>
    <source>
        <tissue evidence="1">Muscle</tissue>
    </source>
</reference>